<name>A0A6J4J4Z4_9ACTN</name>
<feature type="transmembrane region" description="Helical" evidence="2">
    <location>
        <begin position="36"/>
        <end position="61"/>
    </location>
</feature>
<evidence type="ECO:0000256" key="1">
    <source>
        <dbReference type="SAM" id="MobiDB-lite"/>
    </source>
</evidence>
<reference evidence="3" key="1">
    <citation type="submission" date="2020-02" db="EMBL/GenBank/DDBJ databases">
        <authorList>
            <person name="Meier V. D."/>
        </authorList>
    </citation>
    <scope>NUCLEOTIDE SEQUENCE</scope>
    <source>
        <strain evidence="3">AVDCRST_MAG10</strain>
    </source>
</reference>
<sequence length="163" mass="16933">MSVPPGRGVRRASWAGTAVFVVTAVAGAIAPSTFDAVALIVAIGLFAGGCAVFLWAFLVVAGRSRTDRMELAQIWFLTGSPTPAEVRRSLLAALTVQVAVGLATAGARPYTSLAAGALVPMWGLGLCGLWAARHGTFPPRPADTRRGGTGLRSPHADRREQDP</sequence>
<protein>
    <submittedName>
        <fullName evidence="3">Uncharacterized protein</fullName>
    </submittedName>
</protein>
<feature type="transmembrane region" description="Helical" evidence="2">
    <location>
        <begin position="113"/>
        <end position="132"/>
    </location>
</feature>
<proteinExistence type="predicted"/>
<feature type="transmembrane region" description="Helical" evidence="2">
    <location>
        <begin position="12"/>
        <end position="30"/>
    </location>
</feature>
<feature type="compositionally biased region" description="Basic and acidic residues" evidence="1">
    <location>
        <begin position="154"/>
        <end position="163"/>
    </location>
</feature>
<gene>
    <name evidence="3" type="ORF">AVDCRST_MAG10-3068</name>
</gene>
<keyword evidence="2" id="KW-0812">Transmembrane</keyword>
<accession>A0A6J4J4Z4</accession>
<evidence type="ECO:0000256" key="2">
    <source>
        <dbReference type="SAM" id="Phobius"/>
    </source>
</evidence>
<organism evidence="3">
    <name type="scientific">uncultured Acidimicrobiales bacterium</name>
    <dbReference type="NCBI Taxonomy" id="310071"/>
    <lineage>
        <taxon>Bacteria</taxon>
        <taxon>Bacillati</taxon>
        <taxon>Actinomycetota</taxon>
        <taxon>Acidimicrobiia</taxon>
        <taxon>Acidimicrobiales</taxon>
        <taxon>environmental samples</taxon>
    </lineage>
</organism>
<keyword evidence="2" id="KW-1133">Transmembrane helix</keyword>
<dbReference type="AlphaFoldDB" id="A0A6J4J4Z4"/>
<evidence type="ECO:0000313" key="3">
    <source>
        <dbReference type="EMBL" id="CAA9267982.1"/>
    </source>
</evidence>
<dbReference type="EMBL" id="CADCTB010000191">
    <property type="protein sequence ID" value="CAA9267982.1"/>
    <property type="molecule type" value="Genomic_DNA"/>
</dbReference>
<feature type="region of interest" description="Disordered" evidence="1">
    <location>
        <begin position="138"/>
        <end position="163"/>
    </location>
</feature>
<keyword evidence="2" id="KW-0472">Membrane</keyword>